<dbReference type="EMBL" id="WNYA01000007">
    <property type="protein sequence ID" value="KAG8560305.1"/>
    <property type="molecule type" value="Genomic_DNA"/>
</dbReference>
<evidence type="ECO:0000256" key="3">
    <source>
        <dbReference type="ARBA" id="ARBA00022692"/>
    </source>
</evidence>
<dbReference type="GO" id="GO:0004930">
    <property type="term" value="F:G protein-coupled receptor activity"/>
    <property type="evidence" value="ECO:0007669"/>
    <property type="project" value="UniProtKB-KW"/>
</dbReference>
<evidence type="ECO:0000256" key="9">
    <source>
        <dbReference type="ARBA" id="ARBA00023180"/>
    </source>
</evidence>
<evidence type="ECO:0000256" key="1">
    <source>
        <dbReference type="ARBA" id="ARBA00004651"/>
    </source>
</evidence>
<evidence type="ECO:0000256" key="4">
    <source>
        <dbReference type="ARBA" id="ARBA00022729"/>
    </source>
</evidence>
<sequence>MPSAIVGDMPSKASIPMARILGLYRNPQLSYASAHPILSDKLQFPSFLRTIPNDDYEVIEMAHLVGYFNWTWVGIITSDNELGRSGSQLLIKKVEENGGCIAFLEILPIHNSMESVFRIIDVIKNSKATVIVVYSTMENLIPLMEEASLNNITSKVWFACSSWSITSDFPRIDILTTLNGSLGIAQPAGKIPGFKEFLQSIHPSTFPNDIFIKTFWEKAFSCVWPTGNPYNYSSFTNQNQSVWCTGEEKVDSIDPNVYDVFNFRYTYKIHNAVFAIAHALHQMYMCIPGRGPFVNGSCADVLKHEPWQLLHYIKKVNFHNTAGEQIYFDKNGDIPLSLDILNWQLYPNGSNEYINTGRIDARSTKGNELQIDERRLVWNGHRHPPVSVCSSPCPNGFRRATQQGQKICCFDCVPCSEGEILNPNDGSKCLKCPEDQWPNLSKEKCVPKSIQFLAYDELLGSSLACISILCCVLTFSVLCLFIIKHGTPIVKANNRELSYLLLVSLMFCFLCALVFIGRPNLITCMLRQVLFGIIFSLCLSAILAKTVTVIMVFSATNPDSRMKRLVGLKIPIYIVPSCTMIQIVLCLAWLCSSAPYEKFNVVAEIGTIVLECNEGSNVFFACVLGYMGLLASISLLVAFLARNLPDTFNEAKFITFSMLVFASVWITFGPAYLSTKGKHMVAVEIFAIISSSAGLLVCIFFPKCYIILLQPEMNHKRFITGRKSRK</sequence>
<accession>A0AAV7AHN7</accession>
<evidence type="ECO:0000256" key="6">
    <source>
        <dbReference type="ARBA" id="ARBA00023040"/>
    </source>
</evidence>
<comment type="caution">
    <text evidence="13">The sequence shown here is derived from an EMBL/GenBank/DDBJ whole genome shotgun (WGS) entry which is preliminary data.</text>
</comment>
<dbReference type="InterPro" id="IPR028082">
    <property type="entry name" value="Peripla_BP_I"/>
</dbReference>
<feature type="domain" description="G-protein coupled receptors family 3 profile" evidence="12">
    <location>
        <begin position="459"/>
        <end position="723"/>
    </location>
</feature>
<dbReference type="Pfam" id="PF01094">
    <property type="entry name" value="ANF_receptor"/>
    <property type="match status" value="1"/>
</dbReference>
<dbReference type="InterPro" id="IPR001828">
    <property type="entry name" value="ANF_lig-bd_rcpt"/>
</dbReference>
<keyword evidence="6" id="KW-0297">G-protein coupled receptor</keyword>
<keyword evidence="9" id="KW-0325">Glycoprotein</keyword>
<feature type="transmembrane region" description="Helical" evidence="11">
    <location>
        <begin position="618"/>
        <end position="641"/>
    </location>
</feature>
<dbReference type="Proteomes" id="UP000824782">
    <property type="component" value="Unassembled WGS sequence"/>
</dbReference>
<dbReference type="PANTHER" id="PTHR24061">
    <property type="entry name" value="CALCIUM-SENSING RECEPTOR-RELATED"/>
    <property type="match status" value="1"/>
</dbReference>
<dbReference type="InterPro" id="IPR038550">
    <property type="entry name" value="GPCR_3_9-Cys_sf"/>
</dbReference>
<dbReference type="InterPro" id="IPR000068">
    <property type="entry name" value="GPCR_3_Ca_sens_rcpt-rel"/>
</dbReference>
<keyword evidence="4" id="KW-0732">Signal</keyword>
<dbReference type="EMBL" id="WNYA01000007">
    <property type="protein sequence ID" value="KAG8560306.1"/>
    <property type="molecule type" value="Genomic_DNA"/>
</dbReference>
<dbReference type="CDD" id="cd15283">
    <property type="entry name" value="7tmC_V2R_pheromone"/>
    <property type="match status" value="1"/>
</dbReference>
<keyword evidence="5 11" id="KW-1133">Transmembrane helix</keyword>
<dbReference type="Pfam" id="PF07562">
    <property type="entry name" value="NCD3G"/>
    <property type="match status" value="1"/>
</dbReference>
<keyword evidence="7 11" id="KW-0472">Membrane</keyword>
<gene>
    <name evidence="13" type="ORF">GDO81_014905</name>
</gene>
<dbReference type="FunFam" id="2.10.50.30:FF:000006">
    <property type="entry name" value="Uncharacterized protein"/>
    <property type="match status" value="1"/>
</dbReference>
<keyword evidence="8" id="KW-0675">Receptor</keyword>
<feature type="transmembrane region" description="Helical" evidence="11">
    <location>
        <begin position="565"/>
        <end position="590"/>
    </location>
</feature>
<dbReference type="Pfam" id="PF00003">
    <property type="entry name" value="7tm_3"/>
    <property type="match status" value="1"/>
</dbReference>
<dbReference type="PRINTS" id="PR00592">
    <property type="entry name" value="CASENSINGR"/>
</dbReference>
<evidence type="ECO:0000256" key="2">
    <source>
        <dbReference type="ARBA" id="ARBA00022475"/>
    </source>
</evidence>
<keyword evidence="3 11" id="KW-0812">Transmembrane</keyword>
<dbReference type="FunFam" id="3.40.50.2300:FF:000016">
    <property type="entry name" value="Taste 1 receptor member 2"/>
    <property type="match status" value="1"/>
</dbReference>
<keyword evidence="14" id="KW-1185">Reference proteome</keyword>
<evidence type="ECO:0000256" key="5">
    <source>
        <dbReference type="ARBA" id="ARBA00022989"/>
    </source>
</evidence>
<dbReference type="InterPro" id="IPR011500">
    <property type="entry name" value="GPCR_3_9-Cys_dom"/>
</dbReference>
<dbReference type="Gene3D" id="3.40.50.2300">
    <property type="match status" value="2"/>
</dbReference>
<dbReference type="AlphaFoldDB" id="A0AAV7AHN7"/>
<feature type="transmembrane region" description="Helical" evidence="11">
    <location>
        <begin position="529"/>
        <end position="553"/>
    </location>
</feature>
<organism evidence="13 14">
    <name type="scientific">Engystomops pustulosus</name>
    <name type="common">Tungara frog</name>
    <name type="synonym">Physalaemus pustulosus</name>
    <dbReference type="NCBI Taxonomy" id="76066"/>
    <lineage>
        <taxon>Eukaryota</taxon>
        <taxon>Metazoa</taxon>
        <taxon>Chordata</taxon>
        <taxon>Craniata</taxon>
        <taxon>Vertebrata</taxon>
        <taxon>Euteleostomi</taxon>
        <taxon>Amphibia</taxon>
        <taxon>Batrachia</taxon>
        <taxon>Anura</taxon>
        <taxon>Neobatrachia</taxon>
        <taxon>Hyloidea</taxon>
        <taxon>Leptodactylidae</taxon>
        <taxon>Leiuperinae</taxon>
        <taxon>Engystomops</taxon>
    </lineage>
</organism>
<dbReference type="InterPro" id="IPR000337">
    <property type="entry name" value="GPCR_3"/>
</dbReference>
<feature type="transmembrane region" description="Helical" evidence="11">
    <location>
        <begin position="499"/>
        <end position="517"/>
    </location>
</feature>
<feature type="transmembrane region" description="Helical" evidence="11">
    <location>
        <begin position="653"/>
        <end position="673"/>
    </location>
</feature>
<dbReference type="InterPro" id="IPR017978">
    <property type="entry name" value="GPCR_3_C"/>
</dbReference>
<dbReference type="PROSITE" id="PS50259">
    <property type="entry name" value="G_PROTEIN_RECEP_F3_4"/>
    <property type="match status" value="1"/>
</dbReference>
<keyword evidence="2" id="KW-1003">Cell membrane</keyword>
<dbReference type="InterPro" id="IPR017979">
    <property type="entry name" value="GPCR_3_CS"/>
</dbReference>
<evidence type="ECO:0000256" key="8">
    <source>
        <dbReference type="ARBA" id="ARBA00023170"/>
    </source>
</evidence>
<evidence type="ECO:0000256" key="10">
    <source>
        <dbReference type="ARBA" id="ARBA00023224"/>
    </source>
</evidence>
<keyword evidence="10" id="KW-0807">Transducer</keyword>
<feature type="transmembrane region" description="Helical" evidence="11">
    <location>
        <begin position="685"/>
        <end position="708"/>
    </location>
</feature>
<dbReference type="Gene3D" id="2.10.50.30">
    <property type="entry name" value="GPCR, family 3, nine cysteines domain"/>
    <property type="match status" value="1"/>
</dbReference>
<feature type="transmembrane region" description="Helical" evidence="11">
    <location>
        <begin position="458"/>
        <end position="483"/>
    </location>
</feature>
<dbReference type="GO" id="GO:0005886">
    <property type="term" value="C:plasma membrane"/>
    <property type="evidence" value="ECO:0007669"/>
    <property type="project" value="UniProtKB-SubCell"/>
</dbReference>
<dbReference type="SUPFAM" id="SSF53822">
    <property type="entry name" value="Periplasmic binding protein-like I"/>
    <property type="match status" value="1"/>
</dbReference>
<evidence type="ECO:0000256" key="11">
    <source>
        <dbReference type="SAM" id="Phobius"/>
    </source>
</evidence>
<dbReference type="FunFam" id="3.40.50.2300:FF:000475">
    <property type="entry name" value="Olfactory receptor C family, g2"/>
    <property type="match status" value="1"/>
</dbReference>
<reference evidence="13" key="1">
    <citation type="thesis" date="2020" institute="ProQuest LLC" country="789 East Eisenhower Parkway, Ann Arbor, MI, USA">
        <title>Comparative Genomics and Chromosome Evolution.</title>
        <authorList>
            <person name="Mudd A.B."/>
        </authorList>
    </citation>
    <scope>NUCLEOTIDE SEQUENCE</scope>
    <source>
        <strain evidence="13">237g6f4</strain>
        <tissue evidence="13">Blood</tissue>
    </source>
</reference>
<protein>
    <recommendedName>
        <fullName evidence="12">G-protein coupled receptors family 3 profile domain-containing protein</fullName>
    </recommendedName>
</protein>
<dbReference type="PANTHER" id="PTHR24061:SF602">
    <property type="entry name" value="VOMERONASAL TYPE-2 RECEPTOR 26"/>
    <property type="match status" value="1"/>
</dbReference>
<comment type="subcellular location">
    <subcellularLocation>
        <location evidence="1">Cell membrane</location>
        <topology evidence="1">Multi-pass membrane protein</topology>
    </subcellularLocation>
</comment>
<evidence type="ECO:0000313" key="13">
    <source>
        <dbReference type="EMBL" id="KAG8560305.1"/>
    </source>
</evidence>
<dbReference type="PROSITE" id="PS00981">
    <property type="entry name" value="G_PROTEIN_RECEP_F3_3"/>
    <property type="match status" value="1"/>
</dbReference>
<evidence type="ECO:0000256" key="7">
    <source>
        <dbReference type="ARBA" id="ARBA00023136"/>
    </source>
</evidence>
<evidence type="ECO:0000313" key="14">
    <source>
        <dbReference type="Proteomes" id="UP000824782"/>
    </source>
</evidence>
<dbReference type="PRINTS" id="PR00248">
    <property type="entry name" value="GPCRMGR"/>
</dbReference>
<evidence type="ECO:0000259" key="12">
    <source>
        <dbReference type="PROSITE" id="PS50259"/>
    </source>
</evidence>
<name>A0AAV7AHN7_ENGPU</name>
<proteinExistence type="predicted"/>